<comment type="caution">
    <text evidence="8">The sequence shown here is derived from an EMBL/GenBank/DDBJ whole genome shotgun (WGS) entry which is preliminary data.</text>
</comment>
<dbReference type="InterPro" id="IPR005467">
    <property type="entry name" value="His_kinase_dom"/>
</dbReference>
<dbReference type="SUPFAM" id="SSF47384">
    <property type="entry name" value="Homodimeric domain of signal transducing histidine kinase"/>
    <property type="match status" value="1"/>
</dbReference>
<reference evidence="8 9" key="1">
    <citation type="submission" date="2015-09" db="EMBL/GenBank/DDBJ databases">
        <title>Draft genome sequence of Kouleothrix aurantiaca JCM 19913.</title>
        <authorList>
            <person name="Hemp J."/>
        </authorList>
    </citation>
    <scope>NUCLEOTIDE SEQUENCE [LARGE SCALE GENOMIC DNA]</scope>
    <source>
        <strain evidence="8 9">COM-B</strain>
    </source>
</reference>
<dbReference type="InterPro" id="IPR004358">
    <property type="entry name" value="Sig_transdc_His_kin-like_C"/>
</dbReference>
<evidence type="ECO:0000256" key="6">
    <source>
        <dbReference type="ARBA" id="ARBA00023012"/>
    </source>
</evidence>
<keyword evidence="9" id="KW-1185">Reference proteome</keyword>
<keyword evidence="6" id="KW-0902">Two-component regulatory system</keyword>
<feature type="non-terminal residue" evidence="8">
    <location>
        <position position="1"/>
    </location>
</feature>
<dbReference type="PROSITE" id="PS50109">
    <property type="entry name" value="HIS_KIN"/>
    <property type="match status" value="1"/>
</dbReference>
<comment type="catalytic activity">
    <reaction evidence="1">
        <text>ATP + protein L-histidine = ADP + protein N-phospho-L-histidine.</text>
        <dbReference type="EC" id="2.7.13.3"/>
    </reaction>
</comment>
<protein>
    <recommendedName>
        <fullName evidence="2">histidine kinase</fullName>
        <ecNumber evidence="2">2.7.13.3</ecNumber>
    </recommendedName>
</protein>
<dbReference type="FunFam" id="3.30.565.10:FF:000006">
    <property type="entry name" value="Sensor histidine kinase WalK"/>
    <property type="match status" value="1"/>
</dbReference>
<evidence type="ECO:0000259" key="7">
    <source>
        <dbReference type="PROSITE" id="PS50109"/>
    </source>
</evidence>
<dbReference type="PANTHER" id="PTHR43047">
    <property type="entry name" value="TWO-COMPONENT HISTIDINE PROTEIN KINASE"/>
    <property type="match status" value="1"/>
</dbReference>
<dbReference type="GO" id="GO:0009927">
    <property type="term" value="F:histidine phosphotransfer kinase activity"/>
    <property type="evidence" value="ECO:0007669"/>
    <property type="project" value="TreeGrafter"/>
</dbReference>
<dbReference type="InterPro" id="IPR003661">
    <property type="entry name" value="HisK_dim/P_dom"/>
</dbReference>
<evidence type="ECO:0000256" key="2">
    <source>
        <dbReference type="ARBA" id="ARBA00012438"/>
    </source>
</evidence>
<dbReference type="InterPro" id="IPR003594">
    <property type="entry name" value="HATPase_dom"/>
</dbReference>
<sequence length="222" mass="23908">LRTPLTTIEGYMEGLIDGVIAPEEHIFAMIQHEAARLKWLIEEMAVLSRAEAGQLRVTPRPLALSSIIAHVVAQFQPQFSAKGVALRTSLPPDLPEIVADPDRLEQIMINLVSNAVRYTPAGGSVTIAAGAHDFFVQISVRDTGMGITADHLPHIFERFYRVDKSRARQSGGTGIGLTITRHLVYAQGGEIWVESAGAGQGTTFYVTLPVHDAAAVPAYSGA</sequence>
<dbReference type="Proteomes" id="UP000050509">
    <property type="component" value="Unassembled WGS sequence"/>
</dbReference>
<dbReference type="CDD" id="cd16922">
    <property type="entry name" value="HATPase_EvgS-ArcB-TorS-like"/>
    <property type="match status" value="1"/>
</dbReference>
<evidence type="ECO:0000256" key="3">
    <source>
        <dbReference type="ARBA" id="ARBA00022553"/>
    </source>
</evidence>
<evidence type="ECO:0000313" key="9">
    <source>
        <dbReference type="Proteomes" id="UP000050509"/>
    </source>
</evidence>
<keyword evidence="3" id="KW-0597">Phosphoprotein</keyword>
<gene>
    <name evidence="8" type="ORF">SE17_38470</name>
</gene>
<name>A0A0P9CRT6_9CHLR</name>
<dbReference type="PRINTS" id="PR00344">
    <property type="entry name" value="BCTRLSENSOR"/>
</dbReference>
<evidence type="ECO:0000256" key="1">
    <source>
        <dbReference type="ARBA" id="ARBA00000085"/>
    </source>
</evidence>
<dbReference type="GO" id="GO:0000155">
    <property type="term" value="F:phosphorelay sensor kinase activity"/>
    <property type="evidence" value="ECO:0007669"/>
    <property type="project" value="InterPro"/>
</dbReference>
<dbReference type="InterPro" id="IPR036890">
    <property type="entry name" value="HATPase_C_sf"/>
</dbReference>
<dbReference type="SMART" id="SM00387">
    <property type="entry name" value="HATPase_c"/>
    <property type="match status" value="1"/>
</dbReference>
<dbReference type="Gene3D" id="3.30.565.10">
    <property type="entry name" value="Histidine kinase-like ATPase, C-terminal domain"/>
    <property type="match status" value="1"/>
</dbReference>
<dbReference type="CDD" id="cd00082">
    <property type="entry name" value="HisKA"/>
    <property type="match status" value="1"/>
</dbReference>
<dbReference type="InterPro" id="IPR036097">
    <property type="entry name" value="HisK_dim/P_sf"/>
</dbReference>
<feature type="domain" description="Histidine kinase" evidence="7">
    <location>
        <begin position="1"/>
        <end position="212"/>
    </location>
</feature>
<dbReference type="Gene3D" id="1.10.287.130">
    <property type="match status" value="1"/>
</dbReference>
<evidence type="ECO:0000256" key="5">
    <source>
        <dbReference type="ARBA" id="ARBA00022777"/>
    </source>
</evidence>
<dbReference type="EMBL" id="LJCR01002712">
    <property type="protein sequence ID" value="KPV48363.1"/>
    <property type="molecule type" value="Genomic_DNA"/>
</dbReference>
<keyword evidence="4" id="KW-0808">Transferase</keyword>
<proteinExistence type="predicted"/>
<dbReference type="EC" id="2.7.13.3" evidence="2"/>
<evidence type="ECO:0000256" key="4">
    <source>
        <dbReference type="ARBA" id="ARBA00022679"/>
    </source>
</evidence>
<evidence type="ECO:0000313" key="8">
    <source>
        <dbReference type="EMBL" id="KPV48363.1"/>
    </source>
</evidence>
<dbReference type="PANTHER" id="PTHR43047:SF72">
    <property type="entry name" value="OSMOSENSING HISTIDINE PROTEIN KINASE SLN1"/>
    <property type="match status" value="1"/>
</dbReference>
<keyword evidence="5 8" id="KW-0418">Kinase</keyword>
<dbReference type="SUPFAM" id="SSF55874">
    <property type="entry name" value="ATPase domain of HSP90 chaperone/DNA topoisomerase II/histidine kinase"/>
    <property type="match status" value="1"/>
</dbReference>
<dbReference type="Pfam" id="PF02518">
    <property type="entry name" value="HATPase_c"/>
    <property type="match status" value="1"/>
</dbReference>
<accession>A0A0P9CRT6</accession>
<dbReference type="GO" id="GO:0005886">
    <property type="term" value="C:plasma membrane"/>
    <property type="evidence" value="ECO:0007669"/>
    <property type="project" value="TreeGrafter"/>
</dbReference>
<organism evidence="8 9">
    <name type="scientific">Kouleothrix aurantiaca</name>
    <dbReference type="NCBI Taxonomy" id="186479"/>
    <lineage>
        <taxon>Bacteria</taxon>
        <taxon>Bacillati</taxon>
        <taxon>Chloroflexota</taxon>
        <taxon>Chloroflexia</taxon>
        <taxon>Chloroflexales</taxon>
        <taxon>Roseiflexineae</taxon>
        <taxon>Roseiflexaceae</taxon>
        <taxon>Kouleothrix</taxon>
    </lineage>
</organism>
<dbReference type="AlphaFoldDB" id="A0A0P9CRT6"/>